<organism evidence="1 2">
    <name type="scientific">Funneliformis caledonium</name>
    <dbReference type="NCBI Taxonomy" id="1117310"/>
    <lineage>
        <taxon>Eukaryota</taxon>
        <taxon>Fungi</taxon>
        <taxon>Fungi incertae sedis</taxon>
        <taxon>Mucoromycota</taxon>
        <taxon>Glomeromycotina</taxon>
        <taxon>Glomeromycetes</taxon>
        <taxon>Glomerales</taxon>
        <taxon>Glomeraceae</taxon>
        <taxon>Funneliformis</taxon>
    </lineage>
</organism>
<dbReference type="Proteomes" id="UP000789570">
    <property type="component" value="Unassembled WGS sequence"/>
</dbReference>
<dbReference type="AlphaFoldDB" id="A0A9N9H7L2"/>
<proteinExistence type="predicted"/>
<dbReference type="SUPFAM" id="SSF54197">
    <property type="entry name" value="HIT-like"/>
    <property type="match status" value="1"/>
</dbReference>
<reference evidence="1" key="1">
    <citation type="submission" date="2021-06" db="EMBL/GenBank/DDBJ databases">
        <authorList>
            <person name="Kallberg Y."/>
            <person name="Tangrot J."/>
            <person name="Rosling A."/>
        </authorList>
    </citation>
    <scope>NUCLEOTIDE SEQUENCE</scope>
    <source>
        <strain evidence="1">UK204</strain>
    </source>
</reference>
<protein>
    <submittedName>
        <fullName evidence="1">10898_t:CDS:1</fullName>
    </submittedName>
</protein>
<name>A0A9N9H7L2_9GLOM</name>
<comment type="caution">
    <text evidence="1">The sequence shown here is derived from an EMBL/GenBank/DDBJ whole genome shotgun (WGS) entry which is preliminary data.</text>
</comment>
<sequence>MSPLMKTVKDINVLKDVVKKVDKAYNPAGYRVSIPISPIGTQNPSHFYMRVVPKYKKNYGSLGIKSVLEKSFASEVAKDAKKLFQVTNDNTIIAEKNNIIARLHIEIGNITISIKNHLPNNINVVDQET</sequence>
<dbReference type="InterPro" id="IPR036265">
    <property type="entry name" value="HIT-like_sf"/>
</dbReference>
<dbReference type="OrthoDB" id="10606294at2759"/>
<keyword evidence="2" id="KW-1185">Reference proteome</keyword>
<evidence type="ECO:0000313" key="1">
    <source>
        <dbReference type="EMBL" id="CAG8662864.1"/>
    </source>
</evidence>
<evidence type="ECO:0000313" key="2">
    <source>
        <dbReference type="Proteomes" id="UP000789570"/>
    </source>
</evidence>
<accession>A0A9N9H7L2</accession>
<gene>
    <name evidence="1" type="ORF">FCALED_LOCUS11629</name>
</gene>
<dbReference type="EMBL" id="CAJVPQ010005032">
    <property type="protein sequence ID" value="CAG8662864.1"/>
    <property type="molecule type" value="Genomic_DNA"/>
</dbReference>